<dbReference type="GO" id="GO:0016740">
    <property type="term" value="F:transferase activity"/>
    <property type="evidence" value="ECO:0007669"/>
    <property type="project" value="UniProtKB-KW"/>
</dbReference>
<keyword evidence="3" id="KW-1185">Reference proteome</keyword>
<protein>
    <submittedName>
        <fullName evidence="2">GNAT family protein</fullName>
        <ecNumber evidence="2">2.-.-.-</ecNumber>
    </submittedName>
</protein>
<gene>
    <name evidence="2" type="ORF">AB1471_08270</name>
</gene>
<dbReference type="EMBL" id="JBFMIA010000005">
    <property type="protein sequence ID" value="MEW9501797.1"/>
    <property type="molecule type" value="Genomic_DNA"/>
</dbReference>
<proteinExistence type="predicted"/>
<dbReference type="Pfam" id="PF00583">
    <property type="entry name" value="Acetyltransf_1"/>
    <property type="match status" value="1"/>
</dbReference>
<dbReference type="PROSITE" id="PS51186">
    <property type="entry name" value="GNAT"/>
    <property type="match status" value="1"/>
</dbReference>
<organism evidence="2 3">
    <name type="scientific">Jeotgalibacillus marinus</name>
    <dbReference type="NCBI Taxonomy" id="86667"/>
    <lineage>
        <taxon>Bacteria</taxon>
        <taxon>Bacillati</taxon>
        <taxon>Bacillota</taxon>
        <taxon>Bacilli</taxon>
        <taxon>Bacillales</taxon>
        <taxon>Caryophanaceae</taxon>
        <taxon>Jeotgalibacillus</taxon>
    </lineage>
</organism>
<evidence type="ECO:0000313" key="3">
    <source>
        <dbReference type="Proteomes" id="UP001556040"/>
    </source>
</evidence>
<dbReference type="Proteomes" id="UP001556040">
    <property type="component" value="Unassembled WGS sequence"/>
</dbReference>
<dbReference type="PANTHER" id="PTHR43415">
    <property type="entry name" value="SPERMIDINE N(1)-ACETYLTRANSFERASE"/>
    <property type="match status" value="1"/>
</dbReference>
<dbReference type="EC" id="2.-.-.-" evidence="2"/>
<dbReference type="RefSeq" id="WP_367779280.1">
    <property type="nucleotide sequence ID" value="NZ_JBFMIA010000005.1"/>
</dbReference>
<evidence type="ECO:0000259" key="1">
    <source>
        <dbReference type="PROSITE" id="PS51186"/>
    </source>
</evidence>
<feature type="domain" description="N-acetyltransferase" evidence="1">
    <location>
        <begin position="1"/>
        <end position="166"/>
    </location>
</feature>
<dbReference type="InterPro" id="IPR000182">
    <property type="entry name" value="GNAT_dom"/>
</dbReference>
<dbReference type="SUPFAM" id="SSF55729">
    <property type="entry name" value="Acyl-CoA N-acyltransferases (Nat)"/>
    <property type="match status" value="1"/>
</dbReference>
<dbReference type="InterPro" id="IPR016181">
    <property type="entry name" value="Acyl_CoA_acyltransferase"/>
</dbReference>
<comment type="caution">
    <text evidence="2">The sequence shown here is derived from an EMBL/GenBank/DDBJ whole genome shotgun (WGS) entry which is preliminary data.</text>
</comment>
<reference evidence="2 3" key="1">
    <citation type="journal article" date="1979" name="Int. J. Syst. Evol. Microbiol.">
        <title>Bacillus globisporus subsp. marinus subsp. nov.</title>
        <authorList>
            <person name="Liu H."/>
        </authorList>
    </citation>
    <scope>NUCLEOTIDE SEQUENCE [LARGE SCALE GENOMIC DNA]</scope>
    <source>
        <strain evidence="2 3">DSM 1297</strain>
    </source>
</reference>
<dbReference type="CDD" id="cd04301">
    <property type="entry name" value="NAT_SF"/>
    <property type="match status" value="1"/>
</dbReference>
<evidence type="ECO:0000313" key="2">
    <source>
        <dbReference type="EMBL" id="MEW9501797.1"/>
    </source>
</evidence>
<dbReference type="PANTHER" id="PTHR43415:SF3">
    <property type="entry name" value="GNAT-FAMILY ACETYLTRANSFERASE"/>
    <property type="match status" value="1"/>
</dbReference>
<sequence length="166" mass="18702">MNCRLATVQDAIHIYNIKKDLVANTNFFITIPPELNSQEEEFLMKRNFDNGGATFVMEDEKKSIVGFIFLSKGSRQRVSHVVNIGMGVKRENWSQGIGTILLNTGIEWAQKNSGIKKLALGVFSNNPRAIKLYEKLGFKVEGVKKDEIKLNDENLVDDILMGLKVN</sequence>
<keyword evidence="2" id="KW-0808">Transferase</keyword>
<name>A0ABV3Q395_9BACL</name>
<accession>A0ABV3Q395</accession>
<dbReference type="Gene3D" id="3.40.630.30">
    <property type="match status" value="1"/>
</dbReference>